<evidence type="ECO:0000313" key="2">
    <source>
        <dbReference type="EMBL" id="RKE94998.1"/>
    </source>
</evidence>
<keyword evidence="1" id="KW-0732">Signal</keyword>
<proteinExistence type="predicted"/>
<name>A0A420DLB9_9FLAO</name>
<feature type="chain" id="PRO_5019097627" description="Cytochrome c domain-containing protein" evidence="1">
    <location>
        <begin position="22"/>
        <end position="119"/>
    </location>
</feature>
<dbReference type="EMBL" id="RAQJ01000003">
    <property type="protein sequence ID" value="RKE94998.1"/>
    <property type="molecule type" value="Genomic_DNA"/>
</dbReference>
<dbReference type="RefSeq" id="WP_120201483.1">
    <property type="nucleotide sequence ID" value="NZ_RAQJ01000003.1"/>
</dbReference>
<feature type="signal peptide" evidence="1">
    <location>
        <begin position="1"/>
        <end position="21"/>
    </location>
</feature>
<reference evidence="2 3" key="1">
    <citation type="submission" date="2018-09" db="EMBL/GenBank/DDBJ databases">
        <title>Genomic Encyclopedia of Archaeal and Bacterial Type Strains, Phase II (KMG-II): from individual species to whole genera.</title>
        <authorList>
            <person name="Goeker M."/>
        </authorList>
    </citation>
    <scope>NUCLEOTIDE SEQUENCE [LARGE SCALE GENOMIC DNA]</scope>
    <source>
        <strain evidence="2 3">DSM 26283</strain>
    </source>
</reference>
<dbReference type="OrthoDB" id="9786191at2"/>
<evidence type="ECO:0008006" key="4">
    <source>
        <dbReference type="Google" id="ProtNLM"/>
    </source>
</evidence>
<dbReference type="Proteomes" id="UP000284892">
    <property type="component" value="Unassembled WGS sequence"/>
</dbReference>
<sequence length="119" mass="13141">MKNSIATLLISSLILFNCTNASENDLIETIPLPTVVTYTSNIKTIIDNNCIECHNNPPINDAPMPLLTYENVKDAIENRGLINRISSDDLAFSMPFGGPKLPQNLIDLVIQWEADGLIE</sequence>
<protein>
    <recommendedName>
        <fullName evidence="4">Cytochrome c domain-containing protein</fullName>
    </recommendedName>
</protein>
<gene>
    <name evidence="2" type="ORF">BXY80_2016</name>
</gene>
<comment type="caution">
    <text evidence="2">The sequence shown here is derived from an EMBL/GenBank/DDBJ whole genome shotgun (WGS) entry which is preliminary data.</text>
</comment>
<evidence type="ECO:0000313" key="3">
    <source>
        <dbReference type="Proteomes" id="UP000284892"/>
    </source>
</evidence>
<accession>A0A420DLB9</accession>
<keyword evidence="3" id="KW-1185">Reference proteome</keyword>
<organism evidence="2 3">
    <name type="scientific">Ichthyenterobacterium magnum</name>
    <dbReference type="NCBI Taxonomy" id="1230530"/>
    <lineage>
        <taxon>Bacteria</taxon>
        <taxon>Pseudomonadati</taxon>
        <taxon>Bacteroidota</taxon>
        <taxon>Flavobacteriia</taxon>
        <taxon>Flavobacteriales</taxon>
        <taxon>Flavobacteriaceae</taxon>
        <taxon>Ichthyenterobacterium</taxon>
    </lineage>
</organism>
<dbReference type="AlphaFoldDB" id="A0A420DLB9"/>
<evidence type="ECO:0000256" key="1">
    <source>
        <dbReference type="SAM" id="SignalP"/>
    </source>
</evidence>